<reference evidence="1" key="1">
    <citation type="submission" date="2018-06" db="EMBL/GenBank/DDBJ databases">
        <authorList>
            <person name="Zhirakovskaya E."/>
        </authorList>
    </citation>
    <scope>NUCLEOTIDE SEQUENCE</scope>
</reference>
<gene>
    <name evidence="1" type="ORF">MNBD_GAMMA18-1489</name>
</gene>
<proteinExistence type="predicted"/>
<name>A0A3B0ZM01_9ZZZZ</name>
<accession>A0A3B0ZM01</accession>
<sequence length="105" mass="11722">MTTNKFIGKLLKLKGLLVVSLALQKREQFTDRRQALQKWLPVPGVWQARENYTDFHRATLVAGYACGWLDGVVSILSARDSLPNPWARPGGDSMGRRVCTGHLSV</sequence>
<organism evidence="1">
    <name type="scientific">hydrothermal vent metagenome</name>
    <dbReference type="NCBI Taxonomy" id="652676"/>
    <lineage>
        <taxon>unclassified sequences</taxon>
        <taxon>metagenomes</taxon>
        <taxon>ecological metagenomes</taxon>
    </lineage>
</organism>
<dbReference type="AlphaFoldDB" id="A0A3B0ZM01"/>
<protein>
    <submittedName>
        <fullName evidence="1">Uncharacterized protein</fullName>
    </submittedName>
</protein>
<evidence type="ECO:0000313" key="1">
    <source>
        <dbReference type="EMBL" id="VAW88357.1"/>
    </source>
</evidence>
<dbReference type="EMBL" id="UOFP01000217">
    <property type="protein sequence ID" value="VAW88357.1"/>
    <property type="molecule type" value="Genomic_DNA"/>
</dbReference>